<organism evidence="3 4">
    <name type="scientific">Aerosakkonema funiforme FACHB-1375</name>
    <dbReference type="NCBI Taxonomy" id="2949571"/>
    <lineage>
        <taxon>Bacteria</taxon>
        <taxon>Bacillati</taxon>
        <taxon>Cyanobacteriota</taxon>
        <taxon>Cyanophyceae</taxon>
        <taxon>Oscillatoriophycideae</taxon>
        <taxon>Aerosakkonematales</taxon>
        <taxon>Aerosakkonemataceae</taxon>
        <taxon>Aerosakkonema</taxon>
    </lineage>
</organism>
<feature type="chain" id="PRO_5036976388" evidence="2">
    <location>
        <begin position="27"/>
        <end position="129"/>
    </location>
</feature>
<protein>
    <submittedName>
        <fullName evidence="3">Uncharacterized protein</fullName>
    </submittedName>
</protein>
<evidence type="ECO:0000256" key="2">
    <source>
        <dbReference type="SAM" id="SignalP"/>
    </source>
</evidence>
<name>A0A926VF94_9CYAN</name>
<proteinExistence type="predicted"/>
<dbReference type="AlphaFoldDB" id="A0A926VF94"/>
<dbReference type="EMBL" id="JACJPW010000020">
    <property type="protein sequence ID" value="MBD2181454.1"/>
    <property type="molecule type" value="Genomic_DNA"/>
</dbReference>
<reference evidence="3" key="1">
    <citation type="journal article" date="2015" name="ISME J.">
        <title>Draft Genome Sequence of Streptomyces incarnatus NRRL8089, which Produces the Nucleoside Antibiotic Sinefungin.</title>
        <authorList>
            <person name="Oshima K."/>
            <person name="Hattori M."/>
            <person name="Shimizu H."/>
            <person name="Fukuda K."/>
            <person name="Nemoto M."/>
            <person name="Inagaki K."/>
            <person name="Tamura T."/>
        </authorList>
    </citation>
    <scope>NUCLEOTIDE SEQUENCE</scope>
    <source>
        <strain evidence="3">FACHB-1375</strain>
    </source>
</reference>
<dbReference type="RefSeq" id="WP_190464244.1">
    <property type="nucleotide sequence ID" value="NZ_JACJPW010000020.1"/>
</dbReference>
<feature type="compositionally biased region" description="Polar residues" evidence="1">
    <location>
        <begin position="104"/>
        <end position="114"/>
    </location>
</feature>
<evidence type="ECO:0000313" key="3">
    <source>
        <dbReference type="EMBL" id="MBD2181454.1"/>
    </source>
</evidence>
<feature type="region of interest" description="Disordered" evidence="1">
    <location>
        <begin position="34"/>
        <end position="58"/>
    </location>
</feature>
<feature type="signal peptide" evidence="2">
    <location>
        <begin position="1"/>
        <end position="26"/>
    </location>
</feature>
<keyword evidence="4" id="KW-1185">Reference proteome</keyword>
<feature type="region of interest" description="Disordered" evidence="1">
    <location>
        <begin position="75"/>
        <end position="129"/>
    </location>
</feature>
<accession>A0A926VF94</accession>
<sequence length="129" mass="14112">MSQVSVKKFTPIVLGLLAGTTVVPFAFPQTTLAQTLDRDPSQDFQRQEDNSSFYGGGTGQGFSVFDLIHRANLGQNRSPEEFSTEQRQSLDDAAEQFRAKQREQLQIPQNQAVPGNSAAPVTTPPTQSN</sequence>
<dbReference type="Proteomes" id="UP000641646">
    <property type="component" value="Unassembled WGS sequence"/>
</dbReference>
<gene>
    <name evidence="3" type="ORF">H6G03_10090</name>
</gene>
<evidence type="ECO:0000256" key="1">
    <source>
        <dbReference type="SAM" id="MobiDB-lite"/>
    </source>
</evidence>
<reference evidence="3" key="2">
    <citation type="submission" date="2020-08" db="EMBL/GenBank/DDBJ databases">
        <authorList>
            <person name="Chen M."/>
            <person name="Teng W."/>
            <person name="Zhao L."/>
            <person name="Hu C."/>
            <person name="Zhou Y."/>
            <person name="Han B."/>
            <person name="Song L."/>
            <person name="Shu W."/>
        </authorList>
    </citation>
    <scope>NUCLEOTIDE SEQUENCE</scope>
    <source>
        <strain evidence="3">FACHB-1375</strain>
    </source>
</reference>
<keyword evidence="2" id="KW-0732">Signal</keyword>
<feature type="compositionally biased region" description="Basic and acidic residues" evidence="1">
    <location>
        <begin position="36"/>
        <end position="49"/>
    </location>
</feature>
<evidence type="ECO:0000313" key="4">
    <source>
        <dbReference type="Proteomes" id="UP000641646"/>
    </source>
</evidence>
<comment type="caution">
    <text evidence="3">The sequence shown here is derived from an EMBL/GenBank/DDBJ whole genome shotgun (WGS) entry which is preliminary data.</text>
</comment>